<gene>
    <name evidence="2" type="ORF">E2562_015741</name>
</gene>
<comment type="caution">
    <text evidence="2">The sequence shown here is derived from an EMBL/GenBank/DDBJ whole genome shotgun (WGS) entry which is preliminary data.</text>
</comment>
<reference evidence="2 3" key="1">
    <citation type="submission" date="2019-11" db="EMBL/GenBank/DDBJ databases">
        <title>Whole genome sequence of Oryza granulata.</title>
        <authorList>
            <person name="Li W."/>
        </authorList>
    </citation>
    <scope>NUCLEOTIDE SEQUENCE [LARGE SCALE GENOMIC DNA]</scope>
    <source>
        <strain evidence="3">cv. Menghai</strain>
        <tissue evidence="2">Leaf</tissue>
    </source>
</reference>
<dbReference type="EMBL" id="SPHZ02000007">
    <property type="protein sequence ID" value="KAF0907234.1"/>
    <property type="molecule type" value="Genomic_DNA"/>
</dbReference>
<dbReference type="Proteomes" id="UP000479710">
    <property type="component" value="Unassembled WGS sequence"/>
</dbReference>
<accession>A0A6G1D519</accession>
<dbReference type="AlphaFoldDB" id="A0A6G1D519"/>
<protein>
    <submittedName>
        <fullName evidence="2">Uncharacterized protein</fullName>
    </submittedName>
</protein>
<feature type="region of interest" description="Disordered" evidence="1">
    <location>
        <begin position="34"/>
        <end position="59"/>
    </location>
</feature>
<sequence length="59" mass="6635">MAVMLRNLEVNEYDVISYSTMAVNQNHEARGADGLIRSSTPHCPHRRPLLPGGEWIDSE</sequence>
<evidence type="ECO:0000313" key="3">
    <source>
        <dbReference type="Proteomes" id="UP000479710"/>
    </source>
</evidence>
<name>A0A6G1D519_9ORYZ</name>
<proteinExistence type="predicted"/>
<evidence type="ECO:0000313" key="2">
    <source>
        <dbReference type="EMBL" id="KAF0907234.1"/>
    </source>
</evidence>
<organism evidence="2 3">
    <name type="scientific">Oryza meyeriana var. granulata</name>
    <dbReference type="NCBI Taxonomy" id="110450"/>
    <lineage>
        <taxon>Eukaryota</taxon>
        <taxon>Viridiplantae</taxon>
        <taxon>Streptophyta</taxon>
        <taxon>Embryophyta</taxon>
        <taxon>Tracheophyta</taxon>
        <taxon>Spermatophyta</taxon>
        <taxon>Magnoliopsida</taxon>
        <taxon>Liliopsida</taxon>
        <taxon>Poales</taxon>
        <taxon>Poaceae</taxon>
        <taxon>BOP clade</taxon>
        <taxon>Oryzoideae</taxon>
        <taxon>Oryzeae</taxon>
        <taxon>Oryzinae</taxon>
        <taxon>Oryza</taxon>
        <taxon>Oryza meyeriana</taxon>
    </lineage>
</organism>
<keyword evidence="3" id="KW-1185">Reference proteome</keyword>
<evidence type="ECO:0000256" key="1">
    <source>
        <dbReference type="SAM" id="MobiDB-lite"/>
    </source>
</evidence>